<reference evidence="1" key="1">
    <citation type="journal article" date="2021" name="Nat. Commun.">
        <title>Genetic determinants of endophytism in the Arabidopsis root mycobiome.</title>
        <authorList>
            <person name="Mesny F."/>
            <person name="Miyauchi S."/>
            <person name="Thiergart T."/>
            <person name="Pickel B."/>
            <person name="Atanasova L."/>
            <person name="Karlsson M."/>
            <person name="Huettel B."/>
            <person name="Barry K.W."/>
            <person name="Haridas S."/>
            <person name="Chen C."/>
            <person name="Bauer D."/>
            <person name="Andreopoulos W."/>
            <person name="Pangilinan J."/>
            <person name="LaButti K."/>
            <person name="Riley R."/>
            <person name="Lipzen A."/>
            <person name="Clum A."/>
            <person name="Drula E."/>
            <person name="Henrissat B."/>
            <person name="Kohler A."/>
            <person name="Grigoriev I.V."/>
            <person name="Martin F.M."/>
            <person name="Hacquard S."/>
        </authorList>
    </citation>
    <scope>NUCLEOTIDE SEQUENCE</scope>
    <source>
        <strain evidence="1">MPI-CAGE-CH-0243</strain>
    </source>
</reference>
<organism evidence="1 2">
    <name type="scientific">Dendryphion nanum</name>
    <dbReference type="NCBI Taxonomy" id="256645"/>
    <lineage>
        <taxon>Eukaryota</taxon>
        <taxon>Fungi</taxon>
        <taxon>Dikarya</taxon>
        <taxon>Ascomycota</taxon>
        <taxon>Pezizomycotina</taxon>
        <taxon>Dothideomycetes</taxon>
        <taxon>Pleosporomycetidae</taxon>
        <taxon>Pleosporales</taxon>
        <taxon>Torulaceae</taxon>
        <taxon>Dendryphion</taxon>
    </lineage>
</organism>
<sequence>MAEISGLTVGVVSLGIQVCKGLISYYTQFRNAGEDIKDVVISIEGLQATLKTLELVKTRTVDPNNAISKQAEKAMKDCNDGLNRLDTMRRKCLDIKLAGNLQDKIKHAKNRLFWPFRKDTLNDIQNVVDRLQENLQLAVQLLGIDIEDQHHRELSNLIVTKSDGIDNHLGNQDAVIQGIHTDISNLHISQKQQSASAALQYQSHTSMLSSHTASLQGIQGGVSGLSVSLQDHEASMNLQLATQNSLLVSQTANLKDAIDVLIKSNQTQQSLLVRQLDAGLDTLRQDIRDQLRGPPQIQPISQEEILNSFSNQCSPFQRRLRTYNNAITGLPKTNGTTCTCLIRGQRTWSRRRGWIFSTISRSFYSHAPECLQFSHSDFSVEIEKEFKVLSWWCLSIGFSKSREVGKMKMYPSISFRSMVSRDSPSFQPFIEAENWIYDEFWGYRSKSEMIDLFSNLVKSVRQSIEEGKARPTDTLPDGSTLMHSAIELTFPLRSHLHHDQDVFDDFLISLIGLGVPTNEADDDGR</sequence>
<name>A0A9P9E316_9PLEO</name>
<proteinExistence type="predicted"/>
<evidence type="ECO:0000313" key="1">
    <source>
        <dbReference type="EMBL" id="KAH7130138.1"/>
    </source>
</evidence>
<evidence type="ECO:0000313" key="2">
    <source>
        <dbReference type="Proteomes" id="UP000700596"/>
    </source>
</evidence>
<protein>
    <recommendedName>
        <fullName evidence="3">Fungal N-terminal domain-containing protein</fullName>
    </recommendedName>
</protein>
<dbReference type="OrthoDB" id="1577640at2759"/>
<accession>A0A9P9E316</accession>
<comment type="caution">
    <text evidence="1">The sequence shown here is derived from an EMBL/GenBank/DDBJ whole genome shotgun (WGS) entry which is preliminary data.</text>
</comment>
<dbReference type="Proteomes" id="UP000700596">
    <property type="component" value="Unassembled WGS sequence"/>
</dbReference>
<gene>
    <name evidence="1" type="ORF">B0J11DRAFT_245091</name>
</gene>
<keyword evidence="2" id="KW-1185">Reference proteome</keyword>
<dbReference type="EMBL" id="JAGMWT010000004">
    <property type="protein sequence ID" value="KAH7130138.1"/>
    <property type="molecule type" value="Genomic_DNA"/>
</dbReference>
<dbReference type="AlphaFoldDB" id="A0A9P9E316"/>
<evidence type="ECO:0008006" key="3">
    <source>
        <dbReference type="Google" id="ProtNLM"/>
    </source>
</evidence>